<dbReference type="EMBL" id="NMUH01000529">
    <property type="protein sequence ID" value="MQL80852.1"/>
    <property type="molecule type" value="Genomic_DNA"/>
</dbReference>
<evidence type="ECO:0000313" key="2">
    <source>
        <dbReference type="EMBL" id="MQL80852.1"/>
    </source>
</evidence>
<evidence type="ECO:0000313" key="3">
    <source>
        <dbReference type="Proteomes" id="UP000652761"/>
    </source>
</evidence>
<feature type="region of interest" description="Disordered" evidence="1">
    <location>
        <begin position="67"/>
        <end position="109"/>
    </location>
</feature>
<reference evidence="2" key="1">
    <citation type="submission" date="2017-07" db="EMBL/GenBank/DDBJ databases">
        <title>Taro Niue Genome Assembly and Annotation.</title>
        <authorList>
            <person name="Atibalentja N."/>
            <person name="Keating K."/>
            <person name="Fields C.J."/>
        </authorList>
    </citation>
    <scope>NUCLEOTIDE SEQUENCE</scope>
    <source>
        <strain evidence="2">Niue_2</strain>
        <tissue evidence="2">Leaf</tissue>
    </source>
</reference>
<name>A0A843U676_COLES</name>
<keyword evidence="3" id="KW-1185">Reference proteome</keyword>
<dbReference type="AlphaFoldDB" id="A0A843U676"/>
<sequence>MLVVVEGVEEALELHLATNRSIPRDSSATHDDSSGEVGTTPTGRRGNQGGKRCWLRELLLEPSTHFAGLPRRFPTPPPPLLASRRGLRSGQRPKPGARSGSVRAETAGIGGFVAAAAA</sequence>
<protein>
    <submittedName>
        <fullName evidence="2">Uncharacterized protein</fullName>
    </submittedName>
</protein>
<organism evidence="2 3">
    <name type="scientific">Colocasia esculenta</name>
    <name type="common">Wild taro</name>
    <name type="synonym">Arum esculentum</name>
    <dbReference type="NCBI Taxonomy" id="4460"/>
    <lineage>
        <taxon>Eukaryota</taxon>
        <taxon>Viridiplantae</taxon>
        <taxon>Streptophyta</taxon>
        <taxon>Embryophyta</taxon>
        <taxon>Tracheophyta</taxon>
        <taxon>Spermatophyta</taxon>
        <taxon>Magnoliopsida</taxon>
        <taxon>Liliopsida</taxon>
        <taxon>Araceae</taxon>
        <taxon>Aroideae</taxon>
        <taxon>Colocasieae</taxon>
        <taxon>Colocasia</taxon>
    </lineage>
</organism>
<evidence type="ECO:0000256" key="1">
    <source>
        <dbReference type="SAM" id="MobiDB-lite"/>
    </source>
</evidence>
<feature type="region of interest" description="Disordered" evidence="1">
    <location>
        <begin position="17"/>
        <end position="51"/>
    </location>
</feature>
<dbReference type="Proteomes" id="UP000652761">
    <property type="component" value="Unassembled WGS sequence"/>
</dbReference>
<proteinExistence type="predicted"/>
<gene>
    <name evidence="2" type="ORF">Taro_013300</name>
</gene>
<accession>A0A843U676</accession>
<comment type="caution">
    <text evidence="2">The sequence shown here is derived from an EMBL/GenBank/DDBJ whole genome shotgun (WGS) entry which is preliminary data.</text>
</comment>